<protein>
    <recommendedName>
        <fullName evidence="6">Peptidase M14 domain-containing protein</fullName>
    </recommendedName>
</protein>
<evidence type="ECO:0000313" key="7">
    <source>
        <dbReference type="EMBL" id="CAE0145254.1"/>
    </source>
</evidence>
<dbReference type="GO" id="GO:0016485">
    <property type="term" value="P:protein processing"/>
    <property type="evidence" value="ECO:0007669"/>
    <property type="project" value="TreeGrafter"/>
</dbReference>
<dbReference type="SMART" id="SM00631">
    <property type="entry name" value="Zn_pept"/>
    <property type="match status" value="1"/>
</dbReference>
<dbReference type="Gene3D" id="2.60.40.1120">
    <property type="entry name" value="Carboxypeptidase-like, regulatory domain"/>
    <property type="match status" value="1"/>
</dbReference>
<name>A0A7S3FFN1_9VIRI</name>
<keyword evidence="2" id="KW-0325">Glycoprotein</keyword>
<reference evidence="7" key="1">
    <citation type="submission" date="2021-01" db="EMBL/GenBank/DDBJ databases">
        <authorList>
            <person name="Corre E."/>
            <person name="Pelletier E."/>
            <person name="Niang G."/>
            <person name="Scheremetjew M."/>
            <person name="Finn R."/>
            <person name="Kale V."/>
            <person name="Holt S."/>
            <person name="Cochrane G."/>
            <person name="Meng A."/>
            <person name="Brown T."/>
            <person name="Cohen L."/>
        </authorList>
    </citation>
    <scope>NUCLEOTIDE SEQUENCE</scope>
    <source>
        <strain evidence="7">RCC927</strain>
    </source>
</reference>
<evidence type="ECO:0000256" key="2">
    <source>
        <dbReference type="ARBA" id="ARBA00023180"/>
    </source>
</evidence>
<dbReference type="InterPro" id="IPR050753">
    <property type="entry name" value="Peptidase_M14_domain"/>
</dbReference>
<keyword evidence="5" id="KW-0472">Membrane</keyword>
<dbReference type="AlphaFoldDB" id="A0A7S3FFN1"/>
<feature type="active site" description="Proton donor/acceptor" evidence="3">
    <location>
        <position position="213"/>
    </location>
</feature>
<dbReference type="PROSITE" id="PS52035">
    <property type="entry name" value="PEPTIDASE_M14"/>
    <property type="match status" value="1"/>
</dbReference>
<evidence type="ECO:0000256" key="4">
    <source>
        <dbReference type="SAM" id="MobiDB-lite"/>
    </source>
</evidence>
<dbReference type="SUPFAM" id="SSF53187">
    <property type="entry name" value="Zn-dependent exopeptidases"/>
    <property type="match status" value="1"/>
</dbReference>
<dbReference type="CDD" id="cd11308">
    <property type="entry name" value="Peptidase_M14NE-CP-C_like"/>
    <property type="match status" value="1"/>
</dbReference>
<keyword evidence="5" id="KW-0812">Transmembrane</keyword>
<evidence type="ECO:0000259" key="6">
    <source>
        <dbReference type="PROSITE" id="PS52035"/>
    </source>
</evidence>
<proteinExistence type="inferred from homology"/>
<feature type="domain" description="Peptidase M14" evidence="6">
    <location>
        <begin position="1"/>
        <end position="243"/>
    </location>
</feature>
<dbReference type="InterPro" id="IPR000834">
    <property type="entry name" value="Peptidase_M14"/>
</dbReference>
<dbReference type="PANTHER" id="PTHR11532:SF57">
    <property type="entry name" value="CARBOXYPEPTIDASE D, B"/>
    <property type="match status" value="1"/>
</dbReference>
<evidence type="ECO:0000256" key="1">
    <source>
        <dbReference type="ARBA" id="ARBA00005988"/>
    </source>
</evidence>
<dbReference type="GO" id="GO:0004181">
    <property type="term" value="F:metallocarboxypeptidase activity"/>
    <property type="evidence" value="ECO:0007669"/>
    <property type="project" value="InterPro"/>
</dbReference>
<dbReference type="EMBL" id="HBHY01015876">
    <property type="protein sequence ID" value="CAE0145254.1"/>
    <property type="molecule type" value="Transcribed_RNA"/>
</dbReference>
<dbReference type="GO" id="GO:0005615">
    <property type="term" value="C:extracellular space"/>
    <property type="evidence" value="ECO:0007669"/>
    <property type="project" value="TreeGrafter"/>
</dbReference>
<accession>A0A7S3FFN1</accession>
<sequence length="435" mass="46648">MLGNPHGDEPAGREIVASLAEWLCERWARKDDVQATSLLRDARLLLVPTLNPDGFEKHRRGNAAGADLNRDFPDPWLDGDGDGVAQARAQAHYRVRRAGGRTKGRQPETVAAMSLAQHAPCVAAIAYHEGAVVANYAWDGHPSGDRRHGSYSRCPDDDTQRMLASAYARTHPSMSASAQFKGGITNGAAWYPLYGGNQDWEYVNTGCMFITVEANEQKWPKEQRLPALIADHRGATLALARAALGGVTGVVVDAATGERVAGARVTVLGREKSSTPAKGPSGEFFRTLLPGTYVLRASAPGYADGTQTVTVPRAADGGEPSVAGVRLELVTLGGGGQQQQQQVQQQQQAEEQQQADQQQKVQPMALASEEASWSASALAAQIETEVSDVEHWVEVEAHRYSASLLPAGVVVMVALLAVVAAARRRRRARLSAGRR</sequence>
<comment type="similarity">
    <text evidence="1 3">Belongs to the peptidase M14 family.</text>
</comment>
<dbReference type="PANTHER" id="PTHR11532">
    <property type="entry name" value="PROTEASE M14 CARBOXYPEPTIDASE"/>
    <property type="match status" value="1"/>
</dbReference>
<organism evidence="7">
    <name type="scientific">Prasinoderma singulare</name>
    <dbReference type="NCBI Taxonomy" id="676789"/>
    <lineage>
        <taxon>Eukaryota</taxon>
        <taxon>Viridiplantae</taxon>
        <taxon>Prasinodermophyta</taxon>
        <taxon>Prasinodermophyceae</taxon>
        <taxon>Prasinodermales</taxon>
        <taxon>Prasinodermaceae</taxon>
        <taxon>Prasinoderma</taxon>
    </lineage>
</organism>
<dbReference type="Pfam" id="PF13620">
    <property type="entry name" value="CarboxypepD_reg"/>
    <property type="match status" value="1"/>
</dbReference>
<feature type="transmembrane region" description="Helical" evidence="5">
    <location>
        <begin position="404"/>
        <end position="422"/>
    </location>
</feature>
<dbReference type="InterPro" id="IPR008969">
    <property type="entry name" value="CarboxyPept-like_regulatory"/>
</dbReference>
<gene>
    <name evidence="7" type="ORF">PSIN1315_LOCUS10266</name>
</gene>
<dbReference type="GO" id="GO:0006518">
    <property type="term" value="P:peptide metabolic process"/>
    <property type="evidence" value="ECO:0007669"/>
    <property type="project" value="TreeGrafter"/>
</dbReference>
<dbReference type="SUPFAM" id="SSF49464">
    <property type="entry name" value="Carboxypeptidase regulatory domain-like"/>
    <property type="match status" value="1"/>
</dbReference>
<feature type="region of interest" description="Disordered" evidence="4">
    <location>
        <begin position="347"/>
        <end position="366"/>
    </location>
</feature>
<dbReference type="GO" id="GO:0008270">
    <property type="term" value="F:zinc ion binding"/>
    <property type="evidence" value="ECO:0007669"/>
    <property type="project" value="InterPro"/>
</dbReference>
<dbReference type="Pfam" id="PF00246">
    <property type="entry name" value="Peptidase_M14"/>
    <property type="match status" value="1"/>
</dbReference>
<evidence type="ECO:0000256" key="5">
    <source>
        <dbReference type="SAM" id="Phobius"/>
    </source>
</evidence>
<keyword evidence="5" id="KW-1133">Transmembrane helix</keyword>
<evidence type="ECO:0000256" key="3">
    <source>
        <dbReference type="PROSITE-ProRule" id="PRU01379"/>
    </source>
</evidence>
<dbReference type="Gene3D" id="3.40.630.10">
    <property type="entry name" value="Zn peptidases"/>
    <property type="match status" value="1"/>
</dbReference>